<evidence type="ECO:0000313" key="2">
    <source>
        <dbReference type="EMBL" id="CAA9327759.1"/>
    </source>
</evidence>
<gene>
    <name evidence="2" type="ORF">AVDCRST_MAG40-1775</name>
</gene>
<reference evidence="2" key="1">
    <citation type="submission" date="2020-02" db="EMBL/GenBank/DDBJ databases">
        <authorList>
            <person name="Meier V. D."/>
        </authorList>
    </citation>
    <scope>NUCLEOTIDE SEQUENCE</scope>
    <source>
        <strain evidence="2">AVDCRST_MAG40</strain>
    </source>
</reference>
<feature type="compositionally biased region" description="Polar residues" evidence="1">
    <location>
        <begin position="86"/>
        <end position="105"/>
    </location>
</feature>
<organism evidence="2">
    <name type="scientific">uncultured Gemmatimonadaceae bacterium</name>
    <dbReference type="NCBI Taxonomy" id="246130"/>
    <lineage>
        <taxon>Bacteria</taxon>
        <taxon>Pseudomonadati</taxon>
        <taxon>Gemmatimonadota</taxon>
        <taxon>Gemmatimonadia</taxon>
        <taxon>Gemmatimonadales</taxon>
        <taxon>Gemmatimonadaceae</taxon>
        <taxon>environmental samples</taxon>
    </lineage>
</organism>
<evidence type="ECO:0008006" key="3">
    <source>
        <dbReference type="Google" id="ProtNLM"/>
    </source>
</evidence>
<dbReference type="AlphaFoldDB" id="A0A6J4LB62"/>
<protein>
    <recommendedName>
        <fullName evidence="3">Asparagine synthetase domain-containing protein</fullName>
    </recommendedName>
</protein>
<sequence length="105" mass="11432">VRGLLPDEVLASRSARTGTTSDYLTRSMAGGFRTLAERHLATPLLAELGVVNPKRLRRSISLLDEPVQLWYILHTELWLGSHLERSPTSPVQLATTSSGVPTAAV</sequence>
<feature type="region of interest" description="Disordered" evidence="1">
    <location>
        <begin position="84"/>
        <end position="105"/>
    </location>
</feature>
<dbReference type="EMBL" id="CADCTX010000550">
    <property type="protein sequence ID" value="CAA9327759.1"/>
    <property type="molecule type" value="Genomic_DNA"/>
</dbReference>
<evidence type="ECO:0000256" key="1">
    <source>
        <dbReference type="SAM" id="MobiDB-lite"/>
    </source>
</evidence>
<accession>A0A6J4LB62</accession>
<proteinExistence type="predicted"/>
<name>A0A6J4LB62_9BACT</name>
<feature type="non-terminal residue" evidence="2">
    <location>
        <position position="1"/>
    </location>
</feature>